<proteinExistence type="predicted"/>
<dbReference type="Gene3D" id="1.20.1250.20">
    <property type="entry name" value="MFS general substrate transporter like domains"/>
    <property type="match status" value="1"/>
</dbReference>
<dbReference type="Proteomes" id="UP001500630">
    <property type="component" value="Unassembled WGS sequence"/>
</dbReference>
<dbReference type="PANTHER" id="PTHR23513">
    <property type="entry name" value="INTEGRAL MEMBRANE EFFLUX PROTEIN-RELATED"/>
    <property type="match status" value="1"/>
</dbReference>
<name>A0ABP6Z8M0_9ACTN</name>
<protein>
    <submittedName>
        <fullName evidence="7">MFS transporter</fullName>
    </submittedName>
</protein>
<dbReference type="SUPFAM" id="SSF103473">
    <property type="entry name" value="MFS general substrate transporter"/>
    <property type="match status" value="1"/>
</dbReference>
<dbReference type="PANTHER" id="PTHR23513:SF11">
    <property type="entry name" value="STAPHYLOFERRIN A TRANSPORTER"/>
    <property type="match status" value="1"/>
</dbReference>
<evidence type="ECO:0000313" key="8">
    <source>
        <dbReference type="Proteomes" id="UP001500630"/>
    </source>
</evidence>
<feature type="transmembrane region" description="Helical" evidence="6">
    <location>
        <begin position="45"/>
        <end position="65"/>
    </location>
</feature>
<dbReference type="CDD" id="cd06173">
    <property type="entry name" value="MFS_MefA_like"/>
    <property type="match status" value="1"/>
</dbReference>
<feature type="transmembrane region" description="Helical" evidence="6">
    <location>
        <begin position="12"/>
        <end position="39"/>
    </location>
</feature>
<reference evidence="8" key="1">
    <citation type="journal article" date="2019" name="Int. J. Syst. Evol. Microbiol.">
        <title>The Global Catalogue of Microorganisms (GCM) 10K type strain sequencing project: providing services to taxonomists for standard genome sequencing and annotation.</title>
        <authorList>
            <consortium name="The Broad Institute Genomics Platform"/>
            <consortium name="The Broad Institute Genome Sequencing Center for Infectious Disease"/>
            <person name="Wu L."/>
            <person name="Ma J."/>
        </authorList>
    </citation>
    <scope>NUCLEOTIDE SEQUENCE [LARGE SCALE GENOMIC DNA]</scope>
    <source>
        <strain evidence="8">JCM 17326</strain>
    </source>
</reference>
<accession>A0ABP6Z8M0</accession>
<evidence type="ECO:0000313" key="7">
    <source>
        <dbReference type="EMBL" id="GAA3597388.1"/>
    </source>
</evidence>
<organism evidence="7 8">
    <name type="scientific">Nonomuraea rosea</name>
    <dbReference type="NCBI Taxonomy" id="638574"/>
    <lineage>
        <taxon>Bacteria</taxon>
        <taxon>Bacillati</taxon>
        <taxon>Actinomycetota</taxon>
        <taxon>Actinomycetes</taxon>
        <taxon>Streptosporangiales</taxon>
        <taxon>Streptosporangiaceae</taxon>
        <taxon>Nonomuraea</taxon>
    </lineage>
</organism>
<keyword evidence="2" id="KW-1003">Cell membrane</keyword>
<feature type="transmembrane region" description="Helical" evidence="6">
    <location>
        <begin position="373"/>
        <end position="395"/>
    </location>
</feature>
<feature type="transmembrane region" description="Helical" evidence="6">
    <location>
        <begin position="142"/>
        <end position="165"/>
    </location>
</feature>
<evidence type="ECO:0000256" key="3">
    <source>
        <dbReference type="ARBA" id="ARBA00022692"/>
    </source>
</evidence>
<keyword evidence="4 6" id="KW-1133">Transmembrane helix</keyword>
<evidence type="ECO:0000256" key="5">
    <source>
        <dbReference type="ARBA" id="ARBA00023136"/>
    </source>
</evidence>
<evidence type="ECO:0000256" key="2">
    <source>
        <dbReference type="ARBA" id="ARBA00022475"/>
    </source>
</evidence>
<comment type="subcellular location">
    <subcellularLocation>
        <location evidence="1">Cell membrane</location>
        <topology evidence="1">Multi-pass membrane protein</topology>
    </subcellularLocation>
</comment>
<evidence type="ECO:0000256" key="4">
    <source>
        <dbReference type="ARBA" id="ARBA00022989"/>
    </source>
</evidence>
<evidence type="ECO:0000256" key="1">
    <source>
        <dbReference type="ARBA" id="ARBA00004651"/>
    </source>
</evidence>
<dbReference type="EMBL" id="BAABDQ010000032">
    <property type="protein sequence ID" value="GAA3597388.1"/>
    <property type="molecule type" value="Genomic_DNA"/>
</dbReference>
<gene>
    <name evidence="7" type="ORF">GCM10022419_095790</name>
</gene>
<keyword evidence="3 6" id="KW-0812">Transmembrane</keyword>
<evidence type="ECO:0000256" key="6">
    <source>
        <dbReference type="SAM" id="Phobius"/>
    </source>
</evidence>
<sequence>MRSALALLGKRQFFLLWGGQTVSALGDAMVITALTFAVLGMSDSPGSLGLVLTVMHVARTGSYLVGGVLGDRFSRRLVMIVSDSARMLTQAVAALLLITGQATLWWLVLLGAVYGGLAGLFRPSSAGLVAQVAEPGRLQEANALLGVSREVVTIAGPALAAVLVVTTGPGWVFAADAGTFAVGIAALSRMRLDELPIERGGGFWHDVSSGLREAFRHSWYRVSLSVQPLWNFANAVFTVLGPAIALHSLGGVLDWGLINTAGAAGAVVGGMLALKVVFRRPLVAASAGRLGLGVLLAAMAVPLSTGPVAAAALVSGLGWAVHDIAWMATVQRRIPGNAVSRAVSYEWTAGQLMTTAGFALAGPLSAAFGMSGVLLALAGLVTATSLLLPALPAVFSVKDG</sequence>
<feature type="transmembrane region" description="Helical" evidence="6">
    <location>
        <begin position="255"/>
        <end position="278"/>
    </location>
</feature>
<keyword evidence="8" id="KW-1185">Reference proteome</keyword>
<dbReference type="InterPro" id="IPR036259">
    <property type="entry name" value="MFS_trans_sf"/>
</dbReference>
<feature type="transmembrane region" description="Helical" evidence="6">
    <location>
        <begin position="229"/>
        <end position="249"/>
    </location>
</feature>
<feature type="transmembrane region" description="Helical" evidence="6">
    <location>
        <begin position="290"/>
        <end position="314"/>
    </location>
</feature>
<keyword evidence="5 6" id="KW-0472">Membrane</keyword>
<dbReference type="InterPro" id="IPR011701">
    <property type="entry name" value="MFS"/>
</dbReference>
<comment type="caution">
    <text evidence="7">The sequence shown here is derived from an EMBL/GenBank/DDBJ whole genome shotgun (WGS) entry which is preliminary data.</text>
</comment>
<dbReference type="RefSeq" id="WP_345572666.1">
    <property type="nucleotide sequence ID" value="NZ_BAABDQ010000032.1"/>
</dbReference>
<dbReference type="Pfam" id="PF07690">
    <property type="entry name" value="MFS_1"/>
    <property type="match status" value="1"/>
</dbReference>